<feature type="transmembrane region" description="Helical" evidence="10">
    <location>
        <begin position="107"/>
        <end position="129"/>
    </location>
</feature>
<comment type="caution">
    <text evidence="11">The sequence shown here is derived from an EMBL/GenBank/DDBJ whole genome shotgun (WGS) entry which is preliminary data.</text>
</comment>
<accession>A0ABP8E152</accession>
<keyword evidence="8 10" id="KW-0472">Membrane</keyword>
<evidence type="ECO:0000313" key="12">
    <source>
        <dbReference type="Proteomes" id="UP001501594"/>
    </source>
</evidence>
<keyword evidence="5 10" id="KW-0812">Transmembrane</keyword>
<keyword evidence="4" id="KW-0762">Sugar transport</keyword>
<evidence type="ECO:0000256" key="6">
    <source>
        <dbReference type="ARBA" id="ARBA00022847"/>
    </source>
</evidence>
<protein>
    <submittedName>
        <fullName evidence="11">2-keto-3-deoxygluconate transporter</fullName>
    </submittedName>
</protein>
<feature type="transmembrane region" description="Helical" evidence="10">
    <location>
        <begin position="37"/>
        <end position="64"/>
    </location>
</feature>
<dbReference type="RefSeq" id="WP_344794715.1">
    <property type="nucleotide sequence ID" value="NZ_BAABAU010000001.1"/>
</dbReference>
<gene>
    <name evidence="11" type="primary">kdgT</name>
    <name evidence="11" type="ORF">GCM10022256_15400</name>
</gene>
<evidence type="ECO:0000256" key="9">
    <source>
        <dbReference type="SAM" id="MobiDB-lite"/>
    </source>
</evidence>
<keyword evidence="3" id="KW-1003">Cell membrane</keyword>
<feature type="transmembrane region" description="Helical" evidence="10">
    <location>
        <begin position="289"/>
        <end position="311"/>
    </location>
</feature>
<evidence type="ECO:0000313" key="11">
    <source>
        <dbReference type="EMBL" id="GAA4265928.1"/>
    </source>
</evidence>
<feature type="transmembrane region" description="Helical" evidence="10">
    <location>
        <begin position="12"/>
        <end position="31"/>
    </location>
</feature>
<evidence type="ECO:0000256" key="8">
    <source>
        <dbReference type="ARBA" id="ARBA00023136"/>
    </source>
</evidence>
<feature type="compositionally biased region" description="Low complexity" evidence="9">
    <location>
        <begin position="326"/>
        <end position="336"/>
    </location>
</feature>
<dbReference type="Pfam" id="PF03812">
    <property type="entry name" value="KdgT"/>
    <property type="match status" value="1"/>
</dbReference>
<evidence type="ECO:0000256" key="10">
    <source>
        <dbReference type="SAM" id="Phobius"/>
    </source>
</evidence>
<proteinExistence type="inferred from homology"/>
<comment type="similarity">
    <text evidence="1">Belongs to the KdgT transporter family.</text>
</comment>
<evidence type="ECO:0000256" key="2">
    <source>
        <dbReference type="ARBA" id="ARBA00022448"/>
    </source>
</evidence>
<reference evidence="12" key="1">
    <citation type="journal article" date="2019" name="Int. J. Syst. Evol. Microbiol.">
        <title>The Global Catalogue of Microorganisms (GCM) 10K type strain sequencing project: providing services to taxonomists for standard genome sequencing and annotation.</title>
        <authorList>
            <consortium name="The Broad Institute Genomics Platform"/>
            <consortium name="The Broad Institute Genome Sequencing Center for Infectious Disease"/>
            <person name="Wu L."/>
            <person name="Ma J."/>
        </authorList>
    </citation>
    <scope>NUCLEOTIDE SEQUENCE [LARGE SCALE GENOMIC DNA]</scope>
    <source>
        <strain evidence="12">JCM 17442</strain>
    </source>
</reference>
<evidence type="ECO:0000256" key="1">
    <source>
        <dbReference type="ARBA" id="ARBA00006430"/>
    </source>
</evidence>
<sequence length="345" mass="34634">MSVPIKAAIEKVPGGMMLIPLLTGAVLATVAPGTADFFGSFTGGLLTGSTPILAVFYVCMGASIDLRATPYILKKGGALFGSKVLLAVVIGIVAGRFMTELPVQNSLLAGLSVLALVAAFSDTNGGLYMALMGQYGKPKDVAAYSIMTIESGPFLTMLILGVAGLSAFPWQTLVGAVIPLLLGMLLGSLDPAMRKFLSSASPVLIFFFGLALGFGISLQTVLSAGLVGVLLGLVVLFLGGAVLFLVDRLTGGTGLGGLAASSTAGNAAAVPMLVAAANPAYREAAGPATVLVSAAIVVTSIGTPLVVAWYARRLARHGRGDAVSLSESGSESGSEGVPAGSRTSA</sequence>
<organism evidence="11 12">
    <name type="scientific">Frondihabitans peucedani</name>
    <dbReference type="NCBI Taxonomy" id="598626"/>
    <lineage>
        <taxon>Bacteria</taxon>
        <taxon>Bacillati</taxon>
        <taxon>Actinomycetota</taxon>
        <taxon>Actinomycetes</taxon>
        <taxon>Micrococcales</taxon>
        <taxon>Microbacteriaceae</taxon>
        <taxon>Frondihabitans</taxon>
    </lineage>
</organism>
<keyword evidence="7 10" id="KW-1133">Transmembrane helix</keyword>
<keyword evidence="12" id="KW-1185">Reference proteome</keyword>
<feature type="transmembrane region" description="Helical" evidence="10">
    <location>
        <begin position="168"/>
        <end position="189"/>
    </location>
</feature>
<dbReference type="EMBL" id="BAABAU010000001">
    <property type="protein sequence ID" value="GAA4265928.1"/>
    <property type="molecule type" value="Genomic_DNA"/>
</dbReference>
<feature type="transmembrane region" description="Helical" evidence="10">
    <location>
        <begin position="196"/>
        <end position="216"/>
    </location>
</feature>
<dbReference type="Proteomes" id="UP001501594">
    <property type="component" value="Unassembled WGS sequence"/>
</dbReference>
<evidence type="ECO:0000256" key="7">
    <source>
        <dbReference type="ARBA" id="ARBA00022989"/>
    </source>
</evidence>
<dbReference type="InterPro" id="IPR004684">
    <property type="entry name" value="2keto-3dGluconate_permease"/>
</dbReference>
<keyword evidence="2" id="KW-0813">Transport</keyword>
<feature type="transmembrane region" description="Helical" evidence="10">
    <location>
        <begin position="222"/>
        <end position="246"/>
    </location>
</feature>
<keyword evidence="6" id="KW-0769">Symport</keyword>
<evidence type="ECO:0000256" key="3">
    <source>
        <dbReference type="ARBA" id="ARBA00022475"/>
    </source>
</evidence>
<feature type="transmembrane region" description="Helical" evidence="10">
    <location>
        <begin position="76"/>
        <end position="95"/>
    </location>
</feature>
<evidence type="ECO:0000256" key="4">
    <source>
        <dbReference type="ARBA" id="ARBA00022597"/>
    </source>
</evidence>
<feature type="transmembrane region" description="Helical" evidence="10">
    <location>
        <begin position="258"/>
        <end position="277"/>
    </location>
</feature>
<evidence type="ECO:0000256" key="5">
    <source>
        <dbReference type="ARBA" id="ARBA00022692"/>
    </source>
</evidence>
<feature type="region of interest" description="Disordered" evidence="9">
    <location>
        <begin position="322"/>
        <end position="345"/>
    </location>
</feature>
<name>A0ABP8E152_9MICO</name>
<feature type="transmembrane region" description="Helical" evidence="10">
    <location>
        <begin position="141"/>
        <end position="162"/>
    </location>
</feature>